<gene>
    <name evidence="5" type="ORF">M0651_19655</name>
</gene>
<dbReference type="Gene3D" id="3.30.43.10">
    <property type="entry name" value="Uridine Diphospho-n-acetylenolpyruvylglucosamine Reductase, domain 2"/>
    <property type="match status" value="1"/>
</dbReference>
<evidence type="ECO:0000256" key="2">
    <source>
        <dbReference type="ARBA" id="ARBA00022827"/>
    </source>
</evidence>
<comment type="caution">
    <text evidence="5">The sequence shown here is derived from an EMBL/GenBank/DDBJ whole genome shotgun (WGS) entry which is preliminary data.</text>
</comment>
<dbReference type="Pfam" id="PF03450">
    <property type="entry name" value="CO_deh_flav_C"/>
    <property type="match status" value="1"/>
</dbReference>
<dbReference type="SUPFAM" id="SSF56176">
    <property type="entry name" value="FAD-binding/transporter-associated domain-like"/>
    <property type="match status" value="1"/>
</dbReference>
<dbReference type="InterPro" id="IPR005107">
    <property type="entry name" value="CO_DH_flav_C"/>
</dbReference>
<dbReference type="InterPro" id="IPR036683">
    <property type="entry name" value="CO_DH_flav_C_dom_sf"/>
</dbReference>
<dbReference type="PROSITE" id="PS51387">
    <property type="entry name" value="FAD_PCMH"/>
    <property type="match status" value="1"/>
</dbReference>
<keyword evidence="2" id="KW-0274">FAD</keyword>
<keyword evidence="1" id="KW-0285">Flavoprotein</keyword>
<dbReference type="Gene3D" id="3.30.465.10">
    <property type="match status" value="1"/>
</dbReference>
<accession>A0A9X2BQR5</accession>
<name>A0A9X2BQR5_9BACL</name>
<dbReference type="InterPro" id="IPR051312">
    <property type="entry name" value="Diverse_Substr_Oxidored"/>
</dbReference>
<sequence>MAWHQPRSLDEALEQLRERSPRIVCGGTDLFVNAQHKSYESEQTDWLDIRRVPELHLTRRTEAGLEIGAAVTAAEIWGSDEFRVVPALQQAARIVGGWQIQNRASLGGNVANASPAADMVVPLVAYRAEVRLAGADGTRSVPIADFISGPKATQLRERELIASLFIPARMLEVPQVFLRHDQRAATDISIVSVALLLQGNGSEIEWGIAAVGAAAPKPFVLSAEEEQRWSGELTAAKLDELSDLYTRRSSPITDVRASADYRRALVGTYIKRAANALLANGL</sequence>
<evidence type="ECO:0000259" key="4">
    <source>
        <dbReference type="PROSITE" id="PS51387"/>
    </source>
</evidence>
<dbReference type="PANTHER" id="PTHR42659:SF2">
    <property type="entry name" value="XANTHINE DEHYDROGENASE SUBUNIT C-RELATED"/>
    <property type="match status" value="1"/>
</dbReference>
<keyword evidence="6" id="KW-1185">Reference proteome</keyword>
<evidence type="ECO:0000256" key="1">
    <source>
        <dbReference type="ARBA" id="ARBA00022630"/>
    </source>
</evidence>
<dbReference type="GO" id="GO:0016491">
    <property type="term" value="F:oxidoreductase activity"/>
    <property type="evidence" value="ECO:0007669"/>
    <property type="project" value="UniProtKB-KW"/>
</dbReference>
<proteinExistence type="predicted"/>
<dbReference type="InterPro" id="IPR016167">
    <property type="entry name" value="FAD-bd_PCMH_sub1"/>
</dbReference>
<dbReference type="SUPFAM" id="SSF55447">
    <property type="entry name" value="CO dehydrogenase flavoprotein C-terminal domain-like"/>
    <property type="match status" value="1"/>
</dbReference>
<dbReference type="GO" id="GO:0071949">
    <property type="term" value="F:FAD binding"/>
    <property type="evidence" value="ECO:0007669"/>
    <property type="project" value="InterPro"/>
</dbReference>
<dbReference type="InterPro" id="IPR016169">
    <property type="entry name" value="FAD-bd_PCMH_sub2"/>
</dbReference>
<dbReference type="PANTHER" id="PTHR42659">
    <property type="entry name" value="XANTHINE DEHYDROGENASE SUBUNIT C-RELATED"/>
    <property type="match status" value="1"/>
</dbReference>
<dbReference type="InterPro" id="IPR002346">
    <property type="entry name" value="Mopterin_DH_FAD-bd"/>
</dbReference>
<dbReference type="InterPro" id="IPR016166">
    <property type="entry name" value="FAD-bd_PCMH"/>
</dbReference>
<evidence type="ECO:0000256" key="3">
    <source>
        <dbReference type="ARBA" id="ARBA00023002"/>
    </source>
</evidence>
<dbReference type="InterPro" id="IPR036318">
    <property type="entry name" value="FAD-bd_PCMH-like_sf"/>
</dbReference>
<dbReference type="EMBL" id="JALPRK010000023">
    <property type="protein sequence ID" value="MCK8489394.1"/>
    <property type="molecule type" value="Genomic_DNA"/>
</dbReference>
<dbReference type="Pfam" id="PF00941">
    <property type="entry name" value="FAD_binding_5"/>
    <property type="match status" value="1"/>
</dbReference>
<protein>
    <submittedName>
        <fullName evidence="5">FAD binding domain-containing protein</fullName>
    </submittedName>
</protein>
<keyword evidence="3" id="KW-0560">Oxidoreductase</keyword>
<reference evidence="5" key="1">
    <citation type="submission" date="2022-04" db="EMBL/GenBank/DDBJ databases">
        <authorList>
            <person name="Seo M.-J."/>
        </authorList>
    </citation>
    <scope>NUCLEOTIDE SEQUENCE</scope>
    <source>
        <strain evidence="5">MBLB2552</strain>
    </source>
</reference>
<dbReference type="RefSeq" id="WP_248553430.1">
    <property type="nucleotide sequence ID" value="NZ_JALPRK010000023.1"/>
</dbReference>
<dbReference type="SMART" id="SM01092">
    <property type="entry name" value="CO_deh_flav_C"/>
    <property type="match status" value="1"/>
</dbReference>
<organism evidence="5 6">
    <name type="scientific">Paenibacillus mellifer</name>
    <dbReference type="NCBI Taxonomy" id="2937794"/>
    <lineage>
        <taxon>Bacteria</taxon>
        <taxon>Bacillati</taxon>
        <taxon>Bacillota</taxon>
        <taxon>Bacilli</taxon>
        <taxon>Bacillales</taxon>
        <taxon>Paenibacillaceae</taxon>
        <taxon>Paenibacillus</taxon>
    </lineage>
</organism>
<evidence type="ECO:0000313" key="6">
    <source>
        <dbReference type="Proteomes" id="UP001139534"/>
    </source>
</evidence>
<dbReference type="Proteomes" id="UP001139534">
    <property type="component" value="Unassembled WGS sequence"/>
</dbReference>
<dbReference type="Gene3D" id="3.30.390.50">
    <property type="entry name" value="CO dehydrogenase flavoprotein, C-terminal domain"/>
    <property type="match status" value="1"/>
</dbReference>
<evidence type="ECO:0000313" key="5">
    <source>
        <dbReference type="EMBL" id="MCK8489394.1"/>
    </source>
</evidence>
<dbReference type="AlphaFoldDB" id="A0A9X2BQR5"/>
<feature type="domain" description="FAD-binding PCMH-type" evidence="4">
    <location>
        <begin position="1"/>
        <end position="171"/>
    </location>
</feature>